<feature type="domain" description="DUF1206" evidence="1">
    <location>
        <begin position="118"/>
        <end position="183"/>
    </location>
</feature>
<evidence type="ECO:0000313" key="2">
    <source>
        <dbReference type="EMBL" id="TWJ30125.1"/>
    </source>
</evidence>
<sequence>MAIGESAAMSLTHSAQATASRTANSRWLETLARVGFIGYGIVHLLFAWLALQIAFGKSSDDGDQSGALRTLAAQPMGKFLVVAIAVGLLAMAIWQGLEAAVGHRAERGGERVVERLASAGRAIVYLYFAWTAWKVFSDAGSNSADKQEALTGELMTSSGGRWLVGLAGVALASIGAGLVIYGLVKRFEKHLKTGEMDARTRQLARRLGVAGYVAKGTAYAIAGILVVVAAINYDPEKARGLDAALRTLREQSYGPILLALVALGIAAFGAFCFVQSRYRKV</sequence>
<proteinExistence type="predicted"/>
<dbReference type="AlphaFoldDB" id="A0A562WIW5"/>
<dbReference type="InterPro" id="IPR009597">
    <property type="entry name" value="DUF1206"/>
</dbReference>
<dbReference type="Pfam" id="PF06724">
    <property type="entry name" value="DUF1206"/>
    <property type="match status" value="3"/>
</dbReference>
<evidence type="ECO:0000313" key="3">
    <source>
        <dbReference type="Proteomes" id="UP000319728"/>
    </source>
</evidence>
<reference evidence="2 3" key="1">
    <citation type="submission" date="2019-07" db="EMBL/GenBank/DDBJ databases">
        <title>R&amp;d 2014.</title>
        <authorList>
            <person name="Klenk H.-P."/>
        </authorList>
    </citation>
    <scope>NUCLEOTIDE SEQUENCE [LARGE SCALE GENOMIC DNA]</scope>
    <source>
        <strain evidence="2 3">DSM 43912</strain>
    </source>
</reference>
<organism evidence="2 3">
    <name type="scientific">Micromonospora sagamiensis</name>
    <dbReference type="NCBI Taxonomy" id="47875"/>
    <lineage>
        <taxon>Bacteria</taxon>
        <taxon>Bacillati</taxon>
        <taxon>Actinomycetota</taxon>
        <taxon>Actinomycetes</taxon>
        <taxon>Micromonosporales</taxon>
        <taxon>Micromonosporaceae</taxon>
        <taxon>Micromonospora</taxon>
    </lineage>
</organism>
<feature type="domain" description="DUF1206" evidence="1">
    <location>
        <begin position="34"/>
        <end position="101"/>
    </location>
</feature>
<dbReference type="Proteomes" id="UP000319728">
    <property type="component" value="Unassembled WGS sequence"/>
</dbReference>
<keyword evidence="3" id="KW-1185">Reference proteome</keyword>
<accession>A0A562WIW5</accession>
<name>A0A562WIW5_9ACTN</name>
<dbReference type="EMBL" id="VLLP01000001">
    <property type="protein sequence ID" value="TWJ30125.1"/>
    <property type="molecule type" value="Genomic_DNA"/>
</dbReference>
<gene>
    <name evidence="2" type="ORF">JD81_03662</name>
</gene>
<evidence type="ECO:0000259" key="1">
    <source>
        <dbReference type="Pfam" id="PF06724"/>
    </source>
</evidence>
<comment type="caution">
    <text evidence="2">The sequence shown here is derived from an EMBL/GenBank/DDBJ whole genome shotgun (WGS) entry which is preliminary data.</text>
</comment>
<protein>
    <submittedName>
        <fullName evidence="2">Uncharacterized protein DUF1206</fullName>
    </submittedName>
</protein>
<feature type="domain" description="DUF1206" evidence="1">
    <location>
        <begin position="210"/>
        <end position="279"/>
    </location>
</feature>